<feature type="domain" description="DUF6535" evidence="3">
    <location>
        <begin position="25"/>
        <end position="207"/>
    </location>
</feature>
<proteinExistence type="predicted"/>
<dbReference type="Pfam" id="PF20153">
    <property type="entry name" value="DUF6535"/>
    <property type="match status" value="1"/>
</dbReference>
<dbReference type="EMBL" id="SGPJ01000169">
    <property type="protein sequence ID" value="THG97412.1"/>
    <property type="molecule type" value="Genomic_DNA"/>
</dbReference>
<evidence type="ECO:0000313" key="4">
    <source>
        <dbReference type="EMBL" id="THG97412.1"/>
    </source>
</evidence>
<evidence type="ECO:0000259" key="3">
    <source>
        <dbReference type="Pfam" id="PF20153"/>
    </source>
</evidence>
<keyword evidence="2" id="KW-1133">Transmembrane helix</keyword>
<accession>A0A4V3XAA9</accession>
<dbReference type="AlphaFoldDB" id="A0A4V3XAA9"/>
<feature type="region of interest" description="Disordered" evidence="1">
    <location>
        <begin position="362"/>
        <end position="384"/>
    </location>
</feature>
<feature type="transmembrane region" description="Helical" evidence="2">
    <location>
        <begin position="50"/>
        <end position="72"/>
    </location>
</feature>
<organism evidence="4 5">
    <name type="scientific">Hermanssonia centrifuga</name>
    <dbReference type="NCBI Taxonomy" id="98765"/>
    <lineage>
        <taxon>Eukaryota</taxon>
        <taxon>Fungi</taxon>
        <taxon>Dikarya</taxon>
        <taxon>Basidiomycota</taxon>
        <taxon>Agaricomycotina</taxon>
        <taxon>Agaricomycetes</taxon>
        <taxon>Polyporales</taxon>
        <taxon>Meruliaceae</taxon>
        <taxon>Hermanssonia</taxon>
    </lineage>
</organism>
<sequence length="455" mass="49485">MSSDTAKACMRLASAAEANTAKQGWSAVEDYAWKYDVNSMKVFSEDIDTLLVFAGLFSAVLTAFVVPAYGMLQQDDSVQILSRISSKLDSFQIVLPFVNSTASACSCASDPSFGVSTSARWINILWFLSLLFSLASALFGILAKQWIREYLQWNQTIASPRENILVRQLRSEAWVKWKVPAGIAAIPALLEIAVVLFILGLVVLLWTLDFVVALIITIAAGILLLAAFSVTTLPAFFQHCPYKSPTGWACAFIYDTITRFKRRFTVWILKIRGCKYEDRTLLAVADSELKLFSAQSLYSLFDVLDKFKFIETSDTNPLKDSDLLDESGKLVAVITGEDVKENYQKLKNRVLTVFNTGGPSSNPAYLSQDDAGPPSGITDGFASGGDREGVINVDDTAHHAEIPSNFVNPGKAAEKGRAEVQAVNGDSVDVITLPFVSVPNNDLTLNASAAGGRAG</sequence>
<feature type="transmembrane region" description="Helical" evidence="2">
    <location>
        <begin position="212"/>
        <end position="237"/>
    </location>
</feature>
<evidence type="ECO:0000313" key="5">
    <source>
        <dbReference type="Proteomes" id="UP000309038"/>
    </source>
</evidence>
<feature type="transmembrane region" description="Helical" evidence="2">
    <location>
        <begin position="179"/>
        <end position="206"/>
    </location>
</feature>
<feature type="transmembrane region" description="Helical" evidence="2">
    <location>
        <begin position="121"/>
        <end position="143"/>
    </location>
</feature>
<keyword evidence="2" id="KW-0472">Membrane</keyword>
<dbReference type="InterPro" id="IPR045338">
    <property type="entry name" value="DUF6535"/>
</dbReference>
<gene>
    <name evidence="4" type="ORF">EW026_g4581</name>
</gene>
<reference evidence="4 5" key="1">
    <citation type="submission" date="2019-02" db="EMBL/GenBank/DDBJ databases">
        <title>Genome sequencing of the rare red list fungi Phlebia centrifuga.</title>
        <authorList>
            <person name="Buettner E."/>
            <person name="Kellner H."/>
        </authorList>
    </citation>
    <scope>NUCLEOTIDE SEQUENCE [LARGE SCALE GENOMIC DNA]</scope>
    <source>
        <strain evidence="4 5">DSM 108282</strain>
    </source>
</reference>
<evidence type="ECO:0000256" key="2">
    <source>
        <dbReference type="SAM" id="Phobius"/>
    </source>
</evidence>
<protein>
    <recommendedName>
        <fullName evidence="3">DUF6535 domain-containing protein</fullName>
    </recommendedName>
</protein>
<keyword evidence="5" id="KW-1185">Reference proteome</keyword>
<keyword evidence="2" id="KW-0812">Transmembrane</keyword>
<name>A0A4V3XAA9_9APHY</name>
<comment type="caution">
    <text evidence="4">The sequence shown here is derived from an EMBL/GenBank/DDBJ whole genome shotgun (WGS) entry which is preliminary data.</text>
</comment>
<dbReference type="Proteomes" id="UP000309038">
    <property type="component" value="Unassembled WGS sequence"/>
</dbReference>
<evidence type="ECO:0000256" key="1">
    <source>
        <dbReference type="SAM" id="MobiDB-lite"/>
    </source>
</evidence>